<dbReference type="SUPFAM" id="SSF49503">
    <property type="entry name" value="Cupredoxins"/>
    <property type="match status" value="1"/>
</dbReference>
<dbReference type="AlphaFoldDB" id="A0A6N8FEK8"/>
<dbReference type="InterPro" id="IPR008972">
    <property type="entry name" value="Cupredoxin"/>
</dbReference>
<organism evidence="2 3">
    <name type="scientific">Psychrosphaera haliotis</name>
    <dbReference type="NCBI Taxonomy" id="555083"/>
    <lineage>
        <taxon>Bacteria</taxon>
        <taxon>Pseudomonadati</taxon>
        <taxon>Pseudomonadota</taxon>
        <taxon>Gammaproteobacteria</taxon>
        <taxon>Alteromonadales</taxon>
        <taxon>Pseudoalteromonadaceae</taxon>
        <taxon>Psychrosphaera</taxon>
    </lineage>
</organism>
<reference evidence="2 3" key="1">
    <citation type="submission" date="2019-11" db="EMBL/GenBank/DDBJ databases">
        <title>P. haliotis isolates from Z. marina roots.</title>
        <authorList>
            <person name="Cohen M."/>
            <person name="Jospin G."/>
            <person name="Eisen J.A."/>
            <person name="Coil D.A."/>
        </authorList>
    </citation>
    <scope>NUCLEOTIDE SEQUENCE [LARGE SCALE GENOMIC DNA]</scope>
    <source>
        <strain evidence="2 3">UCD-MCMsp1aY</strain>
    </source>
</reference>
<dbReference type="OrthoDB" id="9772097at2"/>
<feature type="chain" id="PRO_5027051913" evidence="1">
    <location>
        <begin position="26"/>
        <end position="223"/>
    </location>
</feature>
<dbReference type="InterPro" id="IPR008969">
    <property type="entry name" value="CarboxyPept-like_regulatory"/>
</dbReference>
<gene>
    <name evidence="2" type="ORF">GNP35_11785</name>
</gene>
<comment type="caution">
    <text evidence="2">The sequence shown here is derived from an EMBL/GenBank/DDBJ whole genome shotgun (WGS) entry which is preliminary data.</text>
</comment>
<protein>
    <submittedName>
        <fullName evidence="2">Methylamine utilization protein</fullName>
    </submittedName>
</protein>
<feature type="signal peptide" evidence="1">
    <location>
        <begin position="1"/>
        <end position="25"/>
    </location>
</feature>
<evidence type="ECO:0000256" key="1">
    <source>
        <dbReference type="SAM" id="SignalP"/>
    </source>
</evidence>
<keyword evidence="1" id="KW-0732">Signal</keyword>
<sequence length="223" mass="25025">MRFTFFSVLLSFSTLLLVSSFSVSAATSHKVDILVLSTEHQSVPNVGISLIPTNIPKTGYATAPEPQVVQQIDTQFSPHILMAQMGAEISFPNADNVKHHVYSFSEAKKFELRLYKEEKPEPIPFDKAGTVTLGCNIHDWMLGYVYVVDTPYFAKTNESGFVQLELPAGDYELRLHNPLLQFEDSELIKTVKITDNKNITMSLKQPLLRATDGFDEGDEFDAY</sequence>
<dbReference type="EMBL" id="WOCD01000005">
    <property type="protein sequence ID" value="MUH73102.1"/>
    <property type="molecule type" value="Genomic_DNA"/>
</dbReference>
<dbReference type="RefSeq" id="WP_155696295.1">
    <property type="nucleotide sequence ID" value="NZ_WOCD01000005.1"/>
</dbReference>
<dbReference type="CDD" id="cd04221">
    <property type="entry name" value="MauL"/>
    <property type="match status" value="1"/>
</dbReference>
<evidence type="ECO:0000313" key="3">
    <source>
        <dbReference type="Proteomes" id="UP000439994"/>
    </source>
</evidence>
<dbReference type="InterPro" id="IPR034242">
    <property type="entry name" value="MauL"/>
</dbReference>
<dbReference type="SUPFAM" id="SSF49464">
    <property type="entry name" value="Carboxypeptidase regulatory domain-like"/>
    <property type="match status" value="1"/>
</dbReference>
<evidence type="ECO:0000313" key="2">
    <source>
        <dbReference type="EMBL" id="MUH73102.1"/>
    </source>
</evidence>
<proteinExistence type="predicted"/>
<dbReference type="Gene3D" id="2.60.40.420">
    <property type="entry name" value="Cupredoxins - blue copper proteins"/>
    <property type="match status" value="1"/>
</dbReference>
<keyword evidence="3" id="KW-1185">Reference proteome</keyword>
<name>A0A6N8FEK8_9GAMM</name>
<dbReference type="Proteomes" id="UP000439994">
    <property type="component" value="Unassembled WGS sequence"/>
</dbReference>
<accession>A0A6N8FEK8</accession>